<dbReference type="Gene3D" id="2.60.120.330">
    <property type="entry name" value="B-lactam Antibiotic, Isopenicillin N Synthase, Chain"/>
    <property type="match status" value="1"/>
</dbReference>
<dbReference type="PRINTS" id="PR00682">
    <property type="entry name" value="IPNSYNTHASE"/>
</dbReference>
<dbReference type="GO" id="GO:0046872">
    <property type="term" value="F:metal ion binding"/>
    <property type="evidence" value="ECO:0007669"/>
    <property type="project" value="UniProtKB-KW"/>
</dbReference>
<dbReference type="InterPro" id="IPR005123">
    <property type="entry name" value="Oxoglu/Fe-dep_dioxygenase_dom"/>
</dbReference>
<accession>A0A8S9RHV9</accession>
<dbReference type="AlphaFoldDB" id="A0A8S9RHV9"/>
<comment type="similarity">
    <text evidence="1 5">Belongs to the iron/ascorbate-dependent oxidoreductase family.</text>
</comment>
<feature type="non-terminal residue" evidence="7">
    <location>
        <position position="1"/>
    </location>
</feature>
<name>A0A8S9RHV9_BRACR</name>
<keyword evidence="2 5" id="KW-0479">Metal-binding</keyword>
<sequence>MLHLLMRLIGSTRKPPKYPESEEQLKNNTNRFENHHSLPCQPGSDTIYTFVFVESVGRKLLGLIALALDLDEGFFEQIGALNDPAAVVRLLRYPGEVISSDLETYGASAHSDYGMVTLLLTDGVPGLQVCRDKSGQPRVWEDVPGIRGAFIVNIGDMMERWSNGLFRSTLHRVMPVGKERYSVVFFLDPNPDCNVECLESCCSKTCPPRFPPILAGDYIKERFRLTYDSYSSNRCPGVRHSTFESLRLGLSSQSIASGFLRFWDSLNFKKDREFVGITVLFLDEKVNSVIHGFTPVGHANHYMPSLKADSIVKVDRFELQARLQSGKFKWNDIPTTETASVMDSSLPRIALTMVSGKKKILLLKKDRDNPV</sequence>
<evidence type="ECO:0000259" key="6">
    <source>
        <dbReference type="PROSITE" id="PS51471"/>
    </source>
</evidence>
<protein>
    <recommendedName>
        <fullName evidence="6">Fe2OG dioxygenase domain-containing protein</fullName>
    </recommendedName>
</protein>
<evidence type="ECO:0000256" key="3">
    <source>
        <dbReference type="ARBA" id="ARBA00023002"/>
    </source>
</evidence>
<keyword evidence="4 5" id="KW-0408">Iron</keyword>
<reference evidence="7" key="1">
    <citation type="submission" date="2019-12" db="EMBL/GenBank/DDBJ databases">
        <title>Genome sequencing and annotation of Brassica cretica.</title>
        <authorList>
            <person name="Studholme D.J."/>
            <person name="Sarris P."/>
        </authorList>
    </citation>
    <scope>NUCLEOTIDE SEQUENCE</scope>
    <source>
        <strain evidence="7">PFS-109/04</strain>
        <tissue evidence="7">Leaf</tissue>
    </source>
</reference>
<evidence type="ECO:0000256" key="2">
    <source>
        <dbReference type="ARBA" id="ARBA00022723"/>
    </source>
</evidence>
<feature type="domain" description="Fe2OG dioxygenase" evidence="6">
    <location>
        <begin position="84"/>
        <end position="189"/>
    </location>
</feature>
<dbReference type="SUPFAM" id="SSF51197">
    <property type="entry name" value="Clavaminate synthase-like"/>
    <property type="match status" value="1"/>
</dbReference>
<dbReference type="Proteomes" id="UP000712600">
    <property type="component" value="Unassembled WGS sequence"/>
</dbReference>
<comment type="caution">
    <text evidence="7">The sequence shown here is derived from an EMBL/GenBank/DDBJ whole genome shotgun (WGS) entry which is preliminary data.</text>
</comment>
<dbReference type="PROSITE" id="PS51471">
    <property type="entry name" value="FE2OG_OXY"/>
    <property type="match status" value="1"/>
</dbReference>
<dbReference type="EMBL" id="QGKX02000095">
    <property type="protein sequence ID" value="KAF3572271.1"/>
    <property type="molecule type" value="Genomic_DNA"/>
</dbReference>
<dbReference type="PANTHER" id="PTHR10209:SF590">
    <property type="entry name" value="2-OXOGLUTARATE (2OG) AND FE(II)-DEPENDENT OXYGENASE SUPERFAMILY PROTEIN"/>
    <property type="match status" value="1"/>
</dbReference>
<dbReference type="PANTHER" id="PTHR10209">
    <property type="entry name" value="OXIDOREDUCTASE, 2OG-FE II OXYGENASE FAMILY PROTEIN"/>
    <property type="match status" value="1"/>
</dbReference>
<evidence type="ECO:0000256" key="1">
    <source>
        <dbReference type="ARBA" id="ARBA00008056"/>
    </source>
</evidence>
<dbReference type="Pfam" id="PF03171">
    <property type="entry name" value="2OG-FeII_Oxy"/>
    <property type="match status" value="1"/>
</dbReference>
<evidence type="ECO:0000256" key="5">
    <source>
        <dbReference type="RuleBase" id="RU003682"/>
    </source>
</evidence>
<evidence type="ECO:0000313" key="7">
    <source>
        <dbReference type="EMBL" id="KAF3572271.1"/>
    </source>
</evidence>
<keyword evidence="3 5" id="KW-0560">Oxidoreductase</keyword>
<evidence type="ECO:0000256" key="4">
    <source>
        <dbReference type="ARBA" id="ARBA00023004"/>
    </source>
</evidence>
<dbReference type="InterPro" id="IPR044861">
    <property type="entry name" value="IPNS-like_FE2OG_OXY"/>
</dbReference>
<gene>
    <name evidence="7" type="ORF">F2Q69_00060138</name>
</gene>
<dbReference type="InterPro" id="IPR027443">
    <property type="entry name" value="IPNS-like_sf"/>
</dbReference>
<dbReference type="GO" id="GO:0051213">
    <property type="term" value="F:dioxygenase activity"/>
    <property type="evidence" value="ECO:0007669"/>
    <property type="project" value="UniProtKB-ARBA"/>
</dbReference>
<proteinExistence type="inferred from homology"/>
<organism evidence="7 8">
    <name type="scientific">Brassica cretica</name>
    <name type="common">Mustard</name>
    <dbReference type="NCBI Taxonomy" id="69181"/>
    <lineage>
        <taxon>Eukaryota</taxon>
        <taxon>Viridiplantae</taxon>
        <taxon>Streptophyta</taxon>
        <taxon>Embryophyta</taxon>
        <taxon>Tracheophyta</taxon>
        <taxon>Spermatophyta</taxon>
        <taxon>Magnoliopsida</taxon>
        <taxon>eudicotyledons</taxon>
        <taxon>Gunneridae</taxon>
        <taxon>Pentapetalae</taxon>
        <taxon>rosids</taxon>
        <taxon>malvids</taxon>
        <taxon>Brassicales</taxon>
        <taxon>Brassicaceae</taxon>
        <taxon>Brassiceae</taxon>
        <taxon>Brassica</taxon>
    </lineage>
</organism>
<evidence type="ECO:0000313" key="8">
    <source>
        <dbReference type="Proteomes" id="UP000712600"/>
    </source>
</evidence>